<organism evidence="1 2">
    <name type="scientific">Rhodococcus navarretei</name>
    <dbReference type="NCBI Taxonomy" id="3128981"/>
    <lineage>
        <taxon>Bacteria</taxon>
        <taxon>Bacillati</taxon>
        <taxon>Actinomycetota</taxon>
        <taxon>Actinomycetes</taxon>
        <taxon>Mycobacteriales</taxon>
        <taxon>Nocardiaceae</taxon>
        <taxon>Rhodococcus</taxon>
    </lineage>
</organism>
<evidence type="ECO:0000313" key="2">
    <source>
        <dbReference type="Proteomes" id="UP001456513"/>
    </source>
</evidence>
<keyword evidence="2" id="KW-1185">Reference proteome</keyword>
<evidence type="ECO:0000313" key="1">
    <source>
        <dbReference type="EMBL" id="MEK8070574.1"/>
    </source>
</evidence>
<name>A0ABU9CTI9_9NOCA</name>
<accession>A0ABU9CTI9</accession>
<gene>
    <name evidence="1" type="ORF">AABD04_06890</name>
</gene>
<sequence>MTTSRGRVSRYAVEEGWGIIDSDDTPGGCLIQALNIHTPSGTLNAGDEVDFEWEPLPAEVEEELFRSAALSVRRAGAAKEPPPPALDDDRPKFIGGAWTWKS</sequence>
<dbReference type="EMBL" id="JBBPCN010000001">
    <property type="protein sequence ID" value="MEK8070574.1"/>
    <property type="molecule type" value="Genomic_DNA"/>
</dbReference>
<protein>
    <submittedName>
        <fullName evidence="1">Uncharacterized protein</fullName>
    </submittedName>
</protein>
<reference evidence="1 2" key="1">
    <citation type="submission" date="2024-03" db="EMBL/GenBank/DDBJ databases">
        <title>Rhodococcus navarretei sp. nov. and Pseudarthrobacter quantumdoti sp. nov., two new species with the ability to biosynthesize Quantum Dots isolated from soil samples at Union Glacier, Antarctica.</title>
        <authorList>
            <person name="Vargas M."/>
        </authorList>
    </citation>
    <scope>NUCLEOTIDE SEQUENCE [LARGE SCALE GENOMIC DNA]</scope>
    <source>
        <strain evidence="1 2">EXRC-4A-4</strain>
    </source>
</reference>
<dbReference type="RefSeq" id="WP_341440628.1">
    <property type="nucleotide sequence ID" value="NZ_JBBPCN010000001.1"/>
</dbReference>
<comment type="caution">
    <text evidence="1">The sequence shown here is derived from an EMBL/GenBank/DDBJ whole genome shotgun (WGS) entry which is preliminary data.</text>
</comment>
<proteinExistence type="predicted"/>
<dbReference type="Proteomes" id="UP001456513">
    <property type="component" value="Unassembled WGS sequence"/>
</dbReference>